<feature type="domain" description="HTH tetR-type" evidence="6">
    <location>
        <begin position="8"/>
        <end position="68"/>
    </location>
</feature>
<dbReference type="InterPro" id="IPR009057">
    <property type="entry name" value="Homeodomain-like_sf"/>
</dbReference>
<reference evidence="8" key="1">
    <citation type="journal article" date="2019" name="Int. J. Syst. Evol. Microbiol.">
        <title>The Global Catalogue of Microorganisms (GCM) 10K type strain sequencing project: providing services to taxonomists for standard genome sequencing and annotation.</title>
        <authorList>
            <consortium name="The Broad Institute Genomics Platform"/>
            <consortium name="The Broad Institute Genome Sequencing Center for Infectious Disease"/>
            <person name="Wu L."/>
            <person name="Ma J."/>
        </authorList>
    </citation>
    <scope>NUCLEOTIDE SEQUENCE [LARGE SCALE GENOMIC DNA]</scope>
    <source>
        <strain evidence="8">JCM 15589</strain>
    </source>
</reference>
<dbReference type="EMBL" id="BAAAPM010000005">
    <property type="protein sequence ID" value="GAA1732087.1"/>
    <property type="molecule type" value="Genomic_DNA"/>
</dbReference>
<name>A0ABP4VPJ2_9MICO</name>
<dbReference type="InterPro" id="IPR050109">
    <property type="entry name" value="HTH-type_TetR-like_transc_reg"/>
</dbReference>
<evidence type="ECO:0000259" key="6">
    <source>
        <dbReference type="PROSITE" id="PS50977"/>
    </source>
</evidence>
<gene>
    <name evidence="7" type="ORF">GCM10009809_29390</name>
</gene>
<keyword evidence="2" id="KW-0805">Transcription regulation</keyword>
<dbReference type="PRINTS" id="PR00455">
    <property type="entry name" value="HTHTETR"/>
</dbReference>
<keyword evidence="4" id="KW-0804">Transcription</keyword>
<comment type="caution">
    <text evidence="7">The sequence shown here is derived from an EMBL/GenBank/DDBJ whole genome shotgun (WGS) entry which is preliminary data.</text>
</comment>
<evidence type="ECO:0000256" key="1">
    <source>
        <dbReference type="ARBA" id="ARBA00022491"/>
    </source>
</evidence>
<dbReference type="InterPro" id="IPR039538">
    <property type="entry name" value="BetI_C"/>
</dbReference>
<dbReference type="SUPFAM" id="SSF46689">
    <property type="entry name" value="Homeodomain-like"/>
    <property type="match status" value="1"/>
</dbReference>
<sequence length="204" mass="21117">MPRLVDHDVRRRQITDASRRVVARDGLEAATFQAVAAEAGVSVRLVQYYFGNKQGLLEATHRAVIEDAAARFGPAGQAEPAAPREVLRGILLALLPLDDAQRADAVVLAAFHAAAVTRSGIGPDALLGAPRVLVDVVAHQFARADGATDGSAAGSGRRLDAEIVLAAASGLTQGMVGGHHSRETALAVADRLLDRVLGPIGASS</sequence>
<accession>A0ABP4VPJ2</accession>
<dbReference type="PANTHER" id="PTHR30055">
    <property type="entry name" value="HTH-TYPE TRANSCRIPTIONAL REGULATOR RUTR"/>
    <property type="match status" value="1"/>
</dbReference>
<dbReference type="InterPro" id="IPR036271">
    <property type="entry name" value="Tet_transcr_reg_TetR-rel_C_sf"/>
</dbReference>
<dbReference type="PROSITE" id="PS50977">
    <property type="entry name" value="HTH_TETR_2"/>
    <property type="match status" value="1"/>
</dbReference>
<evidence type="ECO:0000313" key="7">
    <source>
        <dbReference type="EMBL" id="GAA1732087.1"/>
    </source>
</evidence>
<evidence type="ECO:0000256" key="2">
    <source>
        <dbReference type="ARBA" id="ARBA00023015"/>
    </source>
</evidence>
<dbReference type="InterPro" id="IPR001647">
    <property type="entry name" value="HTH_TetR"/>
</dbReference>
<proteinExistence type="predicted"/>
<dbReference type="Pfam" id="PF13977">
    <property type="entry name" value="TetR_C_6"/>
    <property type="match status" value="1"/>
</dbReference>
<evidence type="ECO:0000313" key="8">
    <source>
        <dbReference type="Proteomes" id="UP001501138"/>
    </source>
</evidence>
<dbReference type="PANTHER" id="PTHR30055:SF234">
    <property type="entry name" value="HTH-TYPE TRANSCRIPTIONAL REGULATOR BETI"/>
    <property type="match status" value="1"/>
</dbReference>
<dbReference type="RefSeq" id="WP_344249197.1">
    <property type="nucleotide sequence ID" value="NZ_BAAAPM010000005.1"/>
</dbReference>
<keyword evidence="3 5" id="KW-0238">DNA-binding</keyword>
<organism evidence="7 8">
    <name type="scientific">Isoptericola hypogeus</name>
    <dbReference type="NCBI Taxonomy" id="300179"/>
    <lineage>
        <taxon>Bacteria</taxon>
        <taxon>Bacillati</taxon>
        <taxon>Actinomycetota</taxon>
        <taxon>Actinomycetes</taxon>
        <taxon>Micrococcales</taxon>
        <taxon>Promicromonosporaceae</taxon>
        <taxon>Isoptericola</taxon>
    </lineage>
</organism>
<dbReference type="Proteomes" id="UP001501138">
    <property type="component" value="Unassembled WGS sequence"/>
</dbReference>
<keyword evidence="1" id="KW-0678">Repressor</keyword>
<dbReference type="Gene3D" id="1.10.357.10">
    <property type="entry name" value="Tetracycline Repressor, domain 2"/>
    <property type="match status" value="1"/>
</dbReference>
<evidence type="ECO:0000256" key="5">
    <source>
        <dbReference type="PROSITE-ProRule" id="PRU00335"/>
    </source>
</evidence>
<protein>
    <submittedName>
        <fullName evidence="7">TetR/AcrR family transcriptional regulator</fullName>
    </submittedName>
</protein>
<evidence type="ECO:0000256" key="4">
    <source>
        <dbReference type="ARBA" id="ARBA00023163"/>
    </source>
</evidence>
<keyword evidence="8" id="KW-1185">Reference proteome</keyword>
<evidence type="ECO:0000256" key="3">
    <source>
        <dbReference type="ARBA" id="ARBA00023125"/>
    </source>
</evidence>
<dbReference type="Pfam" id="PF00440">
    <property type="entry name" value="TetR_N"/>
    <property type="match status" value="1"/>
</dbReference>
<feature type="DNA-binding region" description="H-T-H motif" evidence="5">
    <location>
        <begin position="31"/>
        <end position="50"/>
    </location>
</feature>
<dbReference type="SUPFAM" id="SSF48498">
    <property type="entry name" value="Tetracyclin repressor-like, C-terminal domain"/>
    <property type="match status" value="1"/>
</dbReference>